<dbReference type="PANTHER" id="PTHR40661">
    <property type="match status" value="1"/>
</dbReference>
<keyword evidence="2" id="KW-0238">DNA-binding</keyword>
<keyword evidence="1" id="KW-0805">Transcription regulation</keyword>
<reference evidence="5" key="1">
    <citation type="submission" date="2023-08" db="EMBL/GenBank/DDBJ databases">
        <title>Increased levels of nutrients transform a symbiont into a lethal pathobiont.</title>
        <authorList>
            <person name="Lachnit T."/>
            <person name="Ulrich L."/>
            <person name="Willmer F.M."/>
            <person name="Hasenbein T."/>
            <person name="Steiner L.X."/>
            <person name="Wolters M."/>
            <person name="Herbst E.M."/>
            <person name="Deines P."/>
        </authorList>
    </citation>
    <scope>NUCLEOTIDE SEQUENCE</scope>
    <source>
        <strain evidence="5">T3</strain>
    </source>
</reference>
<evidence type="ECO:0000256" key="3">
    <source>
        <dbReference type="ARBA" id="ARBA00023163"/>
    </source>
</evidence>
<dbReference type="CDD" id="cd00093">
    <property type="entry name" value="HTH_XRE"/>
    <property type="match status" value="1"/>
</dbReference>
<accession>A0AAU7Y0D1</accession>
<feature type="domain" description="HTH cro/C1-type" evidence="4">
    <location>
        <begin position="7"/>
        <end position="61"/>
    </location>
</feature>
<protein>
    <submittedName>
        <fullName evidence="5">S24 family peptidase</fullName>
    </submittedName>
</protein>
<dbReference type="GO" id="GO:0003677">
    <property type="term" value="F:DNA binding"/>
    <property type="evidence" value="ECO:0007669"/>
    <property type="project" value="UniProtKB-KW"/>
</dbReference>
<dbReference type="Pfam" id="PF00717">
    <property type="entry name" value="Peptidase_S24"/>
    <property type="match status" value="1"/>
</dbReference>
<organism evidence="5">
    <name type="scientific">Pseudomonas solani</name>
    <dbReference type="NCBI Taxonomy" id="2731552"/>
    <lineage>
        <taxon>Bacteria</taxon>
        <taxon>Pseudomonadati</taxon>
        <taxon>Pseudomonadota</taxon>
        <taxon>Gammaproteobacteria</taxon>
        <taxon>Pseudomonadales</taxon>
        <taxon>Pseudomonadaceae</taxon>
        <taxon>Pseudomonas</taxon>
    </lineage>
</organism>
<dbReference type="AlphaFoldDB" id="A0AAU7Y0D1"/>
<sequence>MDFSDRVRARMSAVGLSAFDLSQLVGVSKSAVSHWTSGANQTSGKRLIALAKALECDVAWLAMGEGHPTGLTSKSTYAPVSFAAEAKERTTALVLEMLKTHAGKSLNSAAKQRIAKAVAESLETRFDQVAEKSVGSPSLRKAGEGELCIPHFDFHSIEGAQLPTDYSEAVRSITVSEAYLQAQGVRYSNAEQLAVVTCWDKGMEGTLREGDAVIVDCGVEAFTDDGVYLVSWAEHTFIRRLQLAGKGKVELIADNSKHKARVVGAGDVVVHGRVLIGLGMQKL</sequence>
<evidence type="ECO:0000256" key="2">
    <source>
        <dbReference type="ARBA" id="ARBA00023125"/>
    </source>
</evidence>
<dbReference type="PANTHER" id="PTHR40661:SF3">
    <property type="entry name" value="FELS-1 PROPHAGE TRANSCRIPTIONAL REGULATOR"/>
    <property type="match status" value="1"/>
</dbReference>
<dbReference type="InterPro" id="IPR036286">
    <property type="entry name" value="LexA/Signal_pep-like_sf"/>
</dbReference>
<evidence type="ECO:0000259" key="4">
    <source>
        <dbReference type="PROSITE" id="PS50943"/>
    </source>
</evidence>
<dbReference type="Gene3D" id="2.10.109.10">
    <property type="entry name" value="Umud Fragment, subunit A"/>
    <property type="match status" value="1"/>
</dbReference>
<dbReference type="Pfam" id="PF01381">
    <property type="entry name" value="HTH_3"/>
    <property type="match status" value="1"/>
</dbReference>
<dbReference type="CDD" id="cd06529">
    <property type="entry name" value="S24_LexA-like"/>
    <property type="match status" value="1"/>
</dbReference>
<dbReference type="RefSeq" id="WP_350446616.1">
    <property type="nucleotide sequence ID" value="NZ_CP158373.1"/>
</dbReference>
<keyword evidence="3" id="KW-0804">Transcription</keyword>
<dbReference type="InterPro" id="IPR039418">
    <property type="entry name" value="LexA-like"/>
</dbReference>
<dbReference type="InterPro" id="IPR015927">
    <property type="entry name" value="Peptidase_S24_S26A/B/C"/>
</dbReference>
<dbReference type="InterPro" id="IPR001387">
    <property type="entry name" value="Cro/C1-type_HTH"/>
</dbReference>
<proteinExistence type="predicted"/>
<dbReference type="Gene3D" id="1.10.260.40">
    <property type="entry name" value="lambda repressor-like DNA-binding domains"/>
    <property type="match status" value="1"/>
</dbReference>
<name>A0AAU7Y0D1_9PSED</name>
<evidence type="ECO:0000313" key="5">
    <source>
        <dbReference type="EMBL" id="XBY62371.1"/>
    </source>
</evidence>
<dbReference type="SMART" id="SM00530">
    <property type="entry name" value="HTH_XRE"/>
    <property type="match status" value="1"/>
</dbReference>
<dbReference type="PROSITE" id="PS50943">
    <property type="entry name" value="HTH_CROC1"/>
    <property type="match status" value="1"/>
</dbReference>
<dbReference type="SUPFAM" id="SSF51306">
    <property type="entry name" value="LexA/Signal peptidase"/>
    <property type="match status" value="1"/>
</dbReference>
<evidence type="ECO:0000256" key="1">
    <source>
        <dbReference type="ARBA" id="ARBA00023015"/>
    </source>
</evidence>
<dbReference type="EMBL" id="CP158373">
    <property type="protein sequence ID" value="XBY62371.1"/>
    <property type="molecule type" value="Genomic_DNA"/>
</dbReference>
<dbReference type="InterPro" id="IPR010982">
    <property type="entry name" value="Lambda_DNA-bd_dom_sf"/>
</dbReference>
<dbReference type="SUPFAM" id="SSF47413">
    <property type="entry name" value="lambda repressor-like DNA-binding domains"/>
    <property type="match status" value="1"/>
</dbReference>
<gene>
    <name evidence="5" type="ORF">ABS648_20745</name>
</gene>